<dbReference type="EMBL" id="BMNB01000041">
    <property type="protein sequence ID" value="GGM63745.1"/>
    <property type="molecule type" value="Genomic_DNA"/>
</dbReference>
<dbReference type="Proteomes" id="UP000608890">
    <property type="component" value="Unassembled WGS sequence"/>
</dbReference>
<evidence type="ECO:0000313" key="1">
    <source>
        <dbReference type="EMBL" id="GGM63745.1"/>
    </source>
</evidence>
<evidence type="ECO:0000313" key="2">
    <source>
        <dbReference type="Proteomes" id="UP000608890"/>
    </source>
</evidence>
<name>A0A917X2Z3_9ACTN</name>
<protein>
    <submittedName>
        <fullName evidence="1">Uncharacterized protein</fullName>
    </submittedName>
</protein>
<accession>A0A917X2Z3</accession>
<reference evidence="1" key="1">
    <citation type="journal article" date="2014" name="Int. J. Syst. Evol. Microbiol.">
        <title>Complete genome sequence of Corynebacterium casei LMG S-19264T (=DSM 44701T), isolated from a smear-ripened cheese.</title>
        <authorList>
            <consortium name="US DOE Joint Genome Institute (JGI-PGF)"/>
            <person name="Walter F."/>
            <person name="Albersmeier A."/>
            <person name="Kalinowski J."/>
            <person name="Ruckert C."/>
        </authorList>
    </citation>
    <scope>NUCLEOTIDE SEQUENCE</scope>
    <source>
        <strain evidence="1">CGMCC 4.7312</strain>
    </source>
</reference>
<sequence>MPRRKPKFLRQERWKPARGYPVRRVRGVSALTRVAVRRVEAAHYWPNAIADALERYRSLLRQPGRYLDGQSASSPGLEPEDARDLLEDVLRQLSRGARKDLERVIFPLDDDFKRRTLPALWWTDWAAGRWWYQRAREL</sequence>
<dbReference type="AlphaFoldDB" id="A0A917X2Z3"/>
<gene>
    <name evidence="1" type="ORF">GCM10011608_56330</name>
</gene>
<keyword evidence="2" id="KW-1185">Reference proteome</keyword>
<reference evidence="1" key="2">
    <citation type="submission" date="2020-09" db="EMBL/GenBank/DDBJ databases">
        <authorList>
            <person name="Sun Q."/>
            <person name="Zhou Y."/>
        </authorList>
    </citation>
    <scope>NUCLEOTIDE SEQUENCE</scope>
    <source>
        <strain evidence="1">CGMCC 4.7312</strain>
    </source>
</reference>
<comment type="caution">
    <text evidence="1">The sequence shown here is derived from an EMBL/GenBank/DDBJ whole genome shotgun (WGS) entry which is preliminary data.</text>
</comment>
<proteinExistence type="predicted"/>
<organism evidence="1 2">
    <name type="scientific">Micromonospora sonchi</name>
    <dbReference type="NCBI Taxonomy" id="1763543"/>
    <lineage>
        <taxon>Bacteria</taxon>
        <taxon>Bacillati</taxon>
        <taxon>Actinomycetota</taxon>
        <taxon>Actinomycetes</taxon>
        <taxon>Micromonosporales</taxon>
        <taxon>Micromonosporaceae</taxon>
        <taxon>Micromonospora</taxon>
    </lineage>
</organism>